<evidence type="ECO:0000256" key="1">
    <source>
        <dbReference type="ARBA" id="ARBA00005753"/>
    </source>
</evidence>
<dbReference type="GO" id="GO:0005829">
    <property type="term" value="C:cytosol"/>
    <property type="evidence" value="ECO:0007669"/>
    <property type="project" value="TreeGrafter"/>
</dbReference>
<evidence type="ECO:0000313" key="11">
    <source>
        <dbReference type="Proteomes" id="UP001497382"/>
    </source>
</evidence>
<dbReference type="PANTHER" id="PTHR11635:SF152">
    <property type="entry name" value="CAMP-DEPENDENT PROTEIN KINASE TYPE I REGULATORY SUBUNIT-RELATED"/>
    <property type="match status" value="1"/>
</dbReference>
<dbReference type="PIRSF" id="PIRSF000548">
    <property type="entry name" value="PK_regulatory"/>
    <property type="match status" value="1"/>
</dbReference>
<sequence length="362" mass="41285">MSERQITVPPVLENILLEYTINVLVENPEDIISHAAEYFTRLRDNRDQDTPAGSVGERTDISNLLGSRASRRQSVVGERYNPEEDEDEEEIEKFPKNDDERKRIRERTKDIFLFKVLDKEDINEIVDAMMPREVKEGQVIIRQGDDGDFFYVVDKGTFEACVKDGKGEERIVKIYDNSGSFGELALLHNQPRAATVTATTDGLLWAVSRKTFNRLVVKRAYDKRQKYLALLEKVPELKPLAEFEKMQVCDALTPVLLKKGETLFEEGDEGDGMYFVEEGKISITQKSAKNKREQEVAQYGPGHYFGGMFHGEMALVKNQPRAATAKAMVDTKLAFLEVKAFERLLGPCIDIMKSRIEKYEKA</sequence>
<feature type="binding site" evidence="7">
    <location>
        <position position="183"/>
    </location>
    <ligand>
        <name>3',5'-cyclic AMP</name>
        <dbReference type="ChEBI" id="CHEBI:58165"/>
        <label>1</label>
    </ligand>
</feature>
<proteinExistence type="inferred from homology"/>
<dbReference type="PANTHER" id="PTHR11635">
    <property type="entry name" value="CAMP-DEPENDENT PROTEIN KINASE REGULATORY CHAIN"/>
    <property type="match status" value="1"/>
</dbReference>
<evidence type="ECO:0000313" key="10">
    <source>
        <dbReference type="EMBL" id="CAL1285893.1"/>
    </source>
</evidence>
<name>A0AAV2APE1_9ARAC</name>
<feature type="binding site" evidence="7">
    <location>
        <position position="192"/>
    </location>
    <ligand>
        <name>3',5'-cyclic AMP</name>
        <dbReference type="ChEBI" id="CHEBI:58165"/>
        <label>1</label>
    </ligand>
</feature>
<dbReference type="InterPro" id="IPR003117">
    <property type="entry name" value="cAMP_dep_PK_reg_su_I/II_a/b"/>
</dbReference>
<comment type="caution">
    <text evidence="10">The sequence shown here is derived from an EMBL/GenBank/DDBJ whole genome shotgun (WGS) entry which is preliminary data.</text>
</comment>
<dbReference type="Gene3D" id="2.60.120.10">
    <property type="entry name" value="Jelly Rolls"/>
    <property type="match status" value="2"/>
</dbReference>
<dbReference type="Gene3D" id="1.20.890.10">
    <property type="entry name" value="cAMP-dependent protein kinase regulatory subunit, dimerization-anchoring domain"/>
    <property type="match status" value="1"/>
</dbReference>
<dbReference type="PROSITE" id="PS00888">
    <property type="entry name" value="CNMP_BINDING_1"/>
    <property type="match status" value="1"/>
</dbReference>
<keyword evidence="11" id="KW-1185">Reference proteome</keyword>
<dbReference type="GO" id="GO:0034236">
    <property type="term" value="F:protein kinase A catalytic subunit binding"/>
    <property type="evidence" value="ECO:0007669"/>
    <property type="project" value="TreeGrafter"/>
</dbReference>
<evidence type="ECO:0000256" key="6">
    <source>
        <dbReference type="ARBA" id="ARBA00023149"/>
    </source>
</evidence>
<dbReference type="GO" id="GO:0030552">
    <property type="term" value="F:cAMP binding"/>
    <property type="evidence" value="ECO:0007669"/>
    <property type="project" value="UniProtKB-KW"/>
</dbReference>
<reference evidence="10 11" key="1">
    <citation type="submission" date="2024-04" db="EMBL/GenBank/DDBJ databases">
        <authorList>
            <person name="Rising A."/>
            <person name="Reimegard J."/>
            <person name="Sonavane S."/>
            <person name="Akerstrom W."/>
            <person name="Nylinder S."/>
            <person name="Hedman E."/>
            <person name="Kallberg Y."/>
        </authorList>
    </citation>
    <scope>NUCLEOTIDE SEQUENCE [LARGE SCALE GENOMIC DNA]</scope>
</reference>
<dbReference type="InterPro" id="IPR014710">
    <property type="entry name" value="RmlC-like_jellyroll"/>
</dbReference>
<dbReference type="InterPro" id="IPR012198">
    <property type="entry name" value="cAMP_dep_PK_reg_su"/>
</dbReference>
<dbReference type="InterPro" id="IPR000595">
    <property type="entry name" value="cNMP-bd_dom"/>
</dbReference>
<keyword evidence="3 7" id="KW-0116">cAMP-binding</keyword>
<evidence type="ECO:0000256" key="5">
    <source>
        <dbReference type="ARBA" id="ARBA00022741"/>
    </source>
</evidence>
<evidence type="ECO:0000256" key="7">
    <source>
        <dbReference type="PIRSR" id="PIRSR000548-1"/>
    </source>
</evidence>
<gene>
    <name evidence="10" type="ORF">LARSCL_LOCUS13968</name>
</gene>
<keyword evidence="2" id="KW-0597">Phosphoprotein</keyword>
<dbReference type="Proteomes" id="UP001497382">
    <property type="component" value="Unassembled WGS sequence"/>
</dbReference>
<comment type="similarity">
    <text evidence="1">Belongs to the cAMP-dependent kinase regulatory chain family.</text>
</comment>
<keyword evidence="6 7" id="KW-0114">cAMP</keyword>
<keyword evidence="4" id="KW-0677">Repeat</keyword>
<evidence type="ECO:0000256" key="4">
    <source>
        <dbReference type="ARBA" id="ARBA00022737"/>
    </source>
</evidence>
<feature type="domain" description="Cyclic nucleotide-binding" evidence="9">
    <location>
        <begin position="113"/>
        <end position="233"/>
    </location>
</feature>
<dbReference type="InterPro" id="IPR018488">
    <property type="entry name" value="cNMP-bd_CS"/>
</dbReference>
<dbReference type="InterPro" id="IPR018490">
    <property type="entry name" value="cNMP-bd_dom_sf"/>
</dbReference>
<dbReference type="PROSITE" id="PS50042">
    <property type="entry name" value="CNMP_BINDING_3"/>
    <property type="match status" value="2"/>
</dbReference>
<dbReference type="CDD" id="cd12099">
    <property type="entry name" value="DD_RII_PKA"/>
    <property type="match status" value="1"/>
</dbReference>
<dbReference type="GO" id="GO:0005952">
    <property type="term" value="C:cAMP-dependent protein kinase complex"/>
    <property type="evidence" value="ECO:0007669"/>
    <property type="project" value="InterPro"/>
</dbReference>
<dbReference type="Pfam" id="PF02197">
    <property type="entry name" value="RIIa"/>
    <property type="match status" value="1"/>
</dbReference>
<dbReference type="AlphaFoldDB" id="A0AAV2APE1"/>
<dbReference type="PROSITE" id="PS00889">
    <property type="entry name" value="CNMP_BINDING_2"/>
    <property type="match status" value="1"/>
</dbReference>
<dbReference type="SUPFAM" id="SSF47391">
    <property type="entry name" value="Dimerization-anchoring domain of cAMP-dependent PK regulatory subunit"/>
    <property type="match status" value="1"/>
</dbReference>
<feature type="domain" description="Cyclic nucleotide-binding" evidence="9">
    <location>
        <begin position="236"/>
        <end position="362"/>
    </location>
</feature>
<dbReference type="PRINTS" id="PR00103">
    <property type="entry name" value="CAMPKINASE"/>
</dbReference>
<feature type="binding site" evidence="7">
    <location>
        <position position="321"/>
    </location>
    <ligand>
        <name>3',5'-cyclic AMP</name>
        <dbReference type="ChEBI" id="CHEBI:58165"/>
        <label>2</label>
    </ligand>
</feature>
<dbReference type="Pfam" id="PF00027">
    <property type="entry name" value="cNMP_binding"/>
    <property type="match status" value="2"/>
</dbReference>
<dbReference type="InterPro" id="IPR050503">
    <property type="entry name" value="cAMP-dep_PK_reg_su-like"/>
</dbReference>
<accession>A0AAV2APE1</accession>
<dbReference type="CDD" id="cd00038">
    <property type="entry name" value="CAP_ED"/>
    <property type="match status" value="2"/>
</dbReference>
<evidence type="ECO:0000256" key="8">
    <source>
        <dbReference type="SAM" id="MobiDB-lite"/>
    </source>
</evidence>
<organism evidence="10 11">
    <name type="scientific">Larinioides sclopetarius</name>
    <dbReference type="NCBI Taxonomy" id="280406"/>
    <lineage>
        <taxon>Eukaryota</taxon>
        <taxon>Metazoa</taxon>
        <taxon>Ecdysozoa</taxon>
        <taxon>Arthropoda</taxon>
        <taxon>Chelicerata</taxon>
        <taxon>Arachnida</taxon>
        <taxon>Araneae</taxon>
        <taxon>Araneomorphae</taxon>
        <taxon>Entelegynae</taxon>
        <taxon>Araneoidea</taxon>
        <taxon>Araneidae</taxon>
        <taxon>Larinioides</taxon>
    </lineage>
</organism>
<dbReference type="EMBL" id="CAXIEN010000196">
    <property type="protein sequence ID" value="CAL1285893.1"/>
    <property type="molecule type" value="Genomic_DNA"/>
</dbReference>
<dbReference type="SUPFAM" id="SSF51206">
    <property type="entry name" value="cAMP-binding domain-like"/>
    <property type="match status" value="2"/>
</dbReference>
<evidence type="ECO:0000256" key="2">
    <source>
        <dbReference type="ARBA" id="ARBA00022553"/>
    </source>
</evidence>
<feature type="binding site" evidence="7">
    <location>
        <position position="312"/>
    </location>
    <ligand>
        <name>3',5'-cyclic AMP</name>
        <dbReference type="ChEBI" id="CHEBI:58165"/>
        <label>2</label>
    </ligand>
</feature>
<keyword evidence="5 7" id="KW-0547">Nucleotide-binding</keyword>
<feature type="region of interest" description="Disordered" evidence="8">
    <location>
        <begin position="72"/>
        <end position="94"/>
    </location>
</feature>
<protein>
    <recommendedName>
        <fullName evidence="9">Cyclic nucleotide-binding domain-containing protein</fullName>
    </recommendedName>
</protein>
<evidence type="ECO:0000256" key="3">
    <source>
        <dbReference type="ARBA" id="ARBA00022566"/>
    </source>
</evidence>
<evidence type="ECO:0000259" key="9">
    <source>
        <dbReference type="PROSITE" id="PS50042"/>
    </source>
</evidence>
<dbReference type="SMART" id="SM00100">
    <property type="entry name" value="cNMP"/>
    <property type="match status" value="2"/>
</dbReference>
<dbReference type="GO" id="GO:0004862">
    <property type="term" value="F:cAMP-dependent protein kinase inhibitor activity"/>
    <property type="evidence" value="ECO:0007669"/>
    <property type="project" value="TreeGrafter"/>
</dbReference>